<evidence type="ECO:0000256" key="5">
    <source>
        <dbReference type="ARBA" id="ARBA00010846"/>
    </source>
</evidence>
<dbReference type="Pfam" id="PF24570">
    <property type="entry name" value="BACK_BPM_SPOP"/>
    <property type="match status" value="1"/>
</dbReference>
<dbReference type="Pfam" id="PF00651">
    <property type="entry name" value="BTB"/>
    <property type="match status" value="1"/>
</dbReference>
<keyword evidence="14 17" id="KW-0472">Membrane</keyword>
<dbReference type="InterPro" id="IPR044838">
    <property type="entry name" value="EGY1-like"/>
</dbReference>
<comment type="function">
    <text evidence="15">Probable membrane-associated metalloprotease that may be involved in chloroplast development.</text>
</comment>
<dbReference type="InterPro" id="IPR056423">
    <property type="entry name" value="BACK_BPM_SPOP"/>
</dbReference>
<protein>
    <submittedName>
        <fullName evidence="20">Putative zinc metalloprotease EGY1, chloroplastic</fullName>
    </submittedName>
</protein>
<dbReference type="CDD" id="cd06160">
    <property type="entry name" value="S2P-M50_like_2"/>
    <property type="match status" value="1"/>
</dbReference>
<sequence length="957" mass="103627">MGTLPSSSLLNPSFRFRQLPHLGSFRLRDSVVSRRGSRDLCVVCKERLGNWRLGRRREGFRCFSINGNEEGEENGAGPSTKPAEEGEKRVGGDDSSSERTRASVSSRTPGISSDGPLYSSFQVDSIRLMELLGPEKVDPSDVKLIKEKLFGYSTFWVTKEEPFGDLGEGILFLGNLRGKREDVFAKLQQQLHEVTGDKYNLFMVEEPNSEGPDPRGGPRVSFGLLRKEVSEPGPTTLWQYVISLLLFLLTIGSCVELGIASQINSLPPEVVKYFTDPNATEPPDMQLLFPFVESALPLAYGVLGVQLFHEVGHFLAAFPSKFKSILPDRRAMVDISMAGPFAGAALSFLMFCVGLLLSLNPAAAGDLVQVPSLLFQGSLLLGLISRAALGYTCGLTTSAFNMLPVGCLDGGRAVQGAFGKNFLIGFGLTTYSLLGLGVLGGPLSLPWGLYVLICQRSPEKPCLNDVSEAGTWRKTALAIAIFLVVLTLLPLWDELAEELGIGLFPKSPPIPDETLISQSEPPSSSPPPPPTPIAPPIAAALTHEMIPEIVPPPPPGGVGAAAAAAAARDLSASPTSSRSVTETVNGSHRFVIQGYSLAKGMGVGKHIASDNFTVGGYQWAIYFYPDGKNPEDNSAYVSVFIALASEGTDVRALFELTLLDQSGKGKHKVHSHFDRSLESGPYTLKYRGSMGYKRFFRRTALETSDFLKDDCLKINCTVGVVVSATDYSRPHSIQVPDSDIGLHFGMLLENQEGSDIVFNVAGEKFHAHKLVLAARSPIFRAEFFEGLNDEKDEITIPDMEPEVFKAMLHFIYRDTLVDDYVLAASSSVSSISDTLAAKLLAAADKYDLGRLRLLCESYLCKDISVNSVASTLALADRHHAMELKAVCLKFAAENLSAVIRSDGFEFLKENCPSLQSELLRTVAGCEEECSSGGKSQSVWAQLSDGGDTSGRRVRARI</sequence>
<comment type="subcellular location">
    <subcellularLocation>
        <location evidence="2">Plastid</location>
        <location evidence="2">Chloroplast membrane</location>
        <topology evidence="2">Multi-pass membrane protein</topology>
    </subcellularLocation>
</comment>
<proteinExistence type="inferred from homology"/>
<evidence type="ECO:0000256" key="6">
    <source>
        <dbReference type="ARBA" id="ARBA00022528"/>
    </source>
</evidence>
<dbReference type="SUPFAM" id="SSF54695">
    <property type="entry name" value="POZ domain"/>
    <property type="match status" value="1"/>
</dbReference>
<dbReference type="AlphaFoldDB" id="A0A199V8W4"/>
<dbReference type="SMART" id="SM00061">
    <property type="entry name" value="MATH"/>
    <property type="match status" value="1"/>
</dbReference>
<dbReference type="CDD" id="cd00121">
    <property type="entry name" value="MATH"/>
    <property type="match status" value="1"/>
</dbReference>
<keyword evidence="12 17" id="KW-1133">Transmembrane helix</keyword>
<dbReference type="SUPFAM" id="SSF49599">
    <property type="entry name" value="TRAF domain-like"/>
    <property type="match status" value="1"/>
</dbReference>
<evidence type="ECO:0000256" key="12">
    <source>
        <dbReference type="ARBA" id="ARBA00022989"/>
    </source>
</evidence>
<evidence type="ECO:0000313" key="20">
    <source>
        <dbReference type="EMBL" id="OAY73245.1"/>
    </source>
</evidence>
<dbReference type="SMART" id="SM00225">
    <property type="entry name" value="BTB"/>
    <property type="match status" value="1"/>
</dbReference>
<evidence type="ECO:0000256" key="17">
    <source>
        <dbReference type="SAM" id="Phobius"/>
    </source>
</evidence>
<dbReference type="PROSITE" id="PS50097">
    <property type="entry name" value="BTB"/>
    <property type="match status" value="1"/>
</dbReference>
<keyword evidence="10" id="KW-0378">Hydrolase</keyword>
<dbReference type="Gene3D" id="3.30.710.10">
    <property type="entry name" value="Potassium Channel Kv1.1, Chain A"/>
    <property type="match status" value="1"/>
</dbReference>
<dbReference type="EMBL" id="LSRQ01002777">
    <property type="protein sequence ID" value="OAY73245.1"/>
    <property type="molecule type" value="Genomic_DNA"/>
</dbReference>
<dbReference type="GO" id="GO:0031969">
    <property type="term" value="C:chloroplast membrane"/>
    <property type="evidence" value="ECO:0007669"/>
    <property type="project" value="UniProtKB-SubCell"/>
</dbReference>
<feature type="transmembrane region" description="Helical" evidence="17">
    <location>
        <begin position="331"/>
        <end position="357"/>
    </location>
</feature>
<feature type="region of interest" description="Disordered" evidence="16">
    <location>
        <begin position="65"/>
        <end position="116"/>
    </location>
</feature>
<dbReference type="InterPro" id="IPR000210">
    <property type="entry name" value="BTB/POZ_dom"/>
</dbReference>
<dbReference type="CDD" id="cd18280">
    <property type="entry name" value="BTB_POZ_BPM_plant"/>
    <property type="match status" value="1"/>
</dbReference>
<evidence type="ECO:0000256" key="11">
    <source>
        <dbReference type="ARBA" id="ARBA00022946"/>
    </source>
</evidence>
<feature type="compositionally biased region" description="Pro residues" evidence="16">
    <location>
        <begin position="523"/>
        <end position="535"/>
    </location>
</feature>
<dbReference type="PANTHER" id="PTHR31412">
    <property type="entry name" value="ZINC METALLOPROTEASE EGY1"/>
    <property type="match status" value="1"/>
</dbReference>
<evidence type="ECO:0000256" key="9">
    <source>
        <dbReference type="ARBA" id="ARBA00022692"/>
    </source>
</evidence>
<evidence type="ECO:0000256" key="8">
    <source>
        <dbReference type="ARBA" id="ARBA00022670"/>
    </source>
</evidence>
<dbReference type="Gene3D" id="1.25.40.420">
    <property type="match status" value="1"/>
</dbReference>
<comment type="pathway">
    <text evidence="3">Protein modification; protein ubiquitination.</text>
</comment>
<comment type="similarity">
    <text evidence="4">Belongs to the peptidase M50B family.</text>
</comment>
<gene>
    <name evidence="20" type="ORF">ACMD2_02849</name>
</gene>
<feature type="domain" description="BTB" evidence="18">
    <location>
        <begin position="754"/>
        <end position="820"/>
    </location>
</feature>
<dbReference type="InterPro" id="IPR008974">
    <property type="entry name" value="TRAF-like"/>
</dbReference>
<organism evidence="20 21">
    <name type="scientific">Ananas comosus</name>
    <name type="common">Pineapple</name>
    <name type="synonym">Ananas ananas</name>
    <dbReference type="NCBI Taxonomy" id="4615"/>
    <lineage>
        <taxon>Eukaryota</taxon>
        <taxon>Viridiplantae</taxon>
        <taxon>Streptophyta</taxon>
        <taxon>Embryophyta</taxon>
        <taxon>Tracheophyta</taxon>
        <taxon>Spermatophyta</taxon>
        <taxon>Magnoliopsida</taxon>
        <taxon>Liliopsida</taxon>
        <taxon>Poales</taxon>
        <taxon>Bromeliaceae</taxon>
        <taxon>Bromelioideae</taxon>
        <taxon>Ananas</taxon>
    </lineage>
</organism>
<keyword evidence="13 20" id="KW-0482">Metalloprotease</keyword>
<feature type="compositionally biased region" description="Basic and acidic residues" evidence="16">
    <location>
        <begin position="82"/>
        <end position="101"/>
    </location>
</feature>
<name>A0A199V8W4_ANACO</name>
<evidence type="ECO:0000256" key="3">
    <source>
        <dbReference type="ARBA" id="ARBA00004906"/>
    </source>
</evidence>
<reference evidence="20 21" key="1">
    <citation type="journal article" date="2016" name="DNA Res.">
        <title>The draft genome of MD-2 pineapple using hybrid error correction of long reads.</title>
        <authorList>
            <person name="Redwan R.M."/>
            <person name="Saidin A."/>
            <person name="Kumar S.V."/>
        </authorList>
    </citation>
    <scope>NUCLEOTIDE SEQUENCE [LARGE SCALE GENOMIC DNA]</scope>
    <source>
        <strain evidence="21">cv. MD2</strain>
        <tissue evidence="20">Leaf</tissue>
    </source>
</reference>
<evidence type="ECO:0000256" key="14">
    <source>
        <dbReference type="ARBA" id="ARBA00023136"/>
    </source>
</evidence>
<evidence type="ECO:0000313" key="21">
    <source>
        <dbReference type="Proteomes" id="UP000092600"/>
    </source>
</evidence>
<accession>A0A199V8W4</accession>
<evidence type="ECO:0000256" key="13">
    <source>
        <dbReference type="ARBA" id="ARBA00023049"/>
    </source>
</evidence>
<dbReference type="InterPro" id="IPR002083">
    <property type="entry name" value="MATH/TRAF_dom"/>
</dbReference>
<evidence type="ECO:0000256" key="10">
    <source>
        <dbReference type="ARBA" id="ARBA00022801"/>
    </source>
</evidence>
<feature type="region of interest" description="Disordered" evidence="16">
    <location>
        <begin position="512"/>
        <end position="536"/>
    </location>
</feature>
<evidence type="ECO:0000259" key="19">
    <source>
        <dbReference type="PROSITE" id="PS50144"/>
    </source>
</evidence>
<feature type="domain" description="MATH" evidence="19">
    <location>
        <begin position="585"/>
        <end position="718"/>
    </location>
</feature>
<dbReference type="GO" id="GO:0008237">
    <property type="term" value="F:metallopeptidase activity"/>
    <property type="evidence" value="ECO:0007669"/>
    <property type="project" value="UniProtKB-KW"/>
</dbReference>
<keyword evidence="7" id="KW-0934">Plastid</keyword>
<dbReference type="GO" id="GO:0071472">
    <property type="term" value="P:cellular response to salt stress"/>
    <property type="evidence" value="ECO:0007669"/>
    <property type="project" value="UniProtKB-ARBA"/>
</dbReference>
<keyword evidence="11" id="KW-0809">Transit peptide</keyword>
<dbReference type="Proteomes" id="UP000092600">
    <property type="component" value="Unassembled WGS sequence"/>
</dbReference>
<keyword evidence="8 20" id="KW-0645">Protease</keyword>
<feature type="transmembrane region" description="Helical" evidence="17">
    <location>
        <begin position="431"/>
        <end position="454"/>
    </location>
</feature>
<dbReference type="FunFam" id="3.30.710.10:FF:000136">
    <property type="entry name" value="BTB-POZ and math domain 1"/>
    <property type="match status" value="1"/>
</dbReference>
<dbReference type="STRING" id="4615.A0A199V8W4"/>
<dbReference type="Gene3D" id="2.60.210.10">
    <property type="entry name" value="Apoptosis, Tumor Necrosis Factor Receptor Associated Protein 2, Chain A"/>
    <property type="match status" value="1"/>
</dbReference>
<evidence type="ECO:0000256" key="2">
    <source>
        <dbReference type="ARBA" id="ARBA00004508"/>
    </source>
</evidence>
<comment type="similarity">
    <text evidence="5">Belongs to the Tdpoz family.</text>
</comment>
<keyword evidence="6" id="KW-0150">Chloroplast</keyword>
<evidence type="ECO:0000259" key="18">
    <source>
        <dbReference type="PROSITE" id="PS50097"/>
    </source>
</evidence>
<evidence type="ECO:0000256" key="4">
    <source>
        <dbReference type="ARBA" id="ARBA00007931"/>
    </source>
</evidence>
<dbReference type="PANTHER" id="PTHR31412:SF0">
    <property type="entry name" value="ZINC METALLOPROTEASE EGY1, CHLOROPLASTIC-RELATED"/>
    <property type="match status" value="1"/>
</dbReference>
<feature type="transmembrane region" description="Helical" evidence="17">
    <location>
        <begin position="475"/>
        <end position="492"/>
    </location>
</feature>
<dbReference type="InterPro" id="IPR034090">
    <property type="entry name" value="BPM_C"/>
</dbReference>
<dbReference type="CDD" id="cd14736">
    <property type="entry name" value="BACK_AtBPM-like"/>
    <property type="match status" value="1"/>
</dbReference>
<evidence type="ECO:0000256" key="1">
    <source>
        <dbReference type="ARBA" id="ARBA00002668"/>
    </source>
</evidence>
<comment type="caution">
    <text evidence="20">The sequence shown here is derived from an EMBL/GenBank/DDBJ whole genome shotgun (WGS) entry which is preliminary data.</text>
</comment>
<evidence type="ECO:0000256" key="16">
    <source>
        <dbReference type="SAM" id="MobiDB-lite"/>
    </source>
</evidence>
<dbReference type="GO" id="GO:0006508">
    <property type="term" value="P:proteolysis"/>
    <property type="evidence" value="ECO:0007669"/>
    <property type="project" value="UniProtKB-KW"/>
</dbReference>
<evidence type="ECO:0000256" key="7">
    <source>
        <dbReference type="ARBA" id="ARBA00022640"/>
    </source>
</evidence>
<keyword evidence="9 17" id="KW-0812">Transmembrane</keyword>
<dbReference type="PROSITE" id="PS50144">
    <property type="entry name" value="MATH"/>
    <property type="match status" value="1"/>
</dbReference>
<evidence type="ECO:0000256" key="15">
    <source>
        <dbReference type="ARBA" id="ARBA00024314"/>
    </source>
</evidence>
<comment type="function">
    <text evidence="1">May act as a substrate-specific adapter of an E3 ubiquitin-protein ligase complex (CUL3-RBX1-BTB) which mediates the ubiquitination and subsequent proteasomal degradation of target proteins.</text>
</comment>
<dbReference type="Pfam" id="PF22486">
    <property type="entry name" value="MATH_2"/>
    <property type="match status" value="1"/>
</dbReference>
<dbReference type="InterPro" id="IPR011333">
    <property type="entry name" value="SKP1/BTB/POZ_sf"/>
</dbReference>